<dbReference type="Proteomes" id="UP001054837">
    <property type="component" value="Unassembled WGS sequence"/>
</dbReference>
<protein>
    <submittedName>
        <fullName evidence="1">Uncharacterized protein</fullName>
    </submittedName>
</protein>
<comment type="caution">
    <text evidence="1">The sequence shown here is derived from an EMBL/GenBank/DDBJ whole genome shotgun (WGS) entry which is preliminary data.</text>
</comment>
<gene>
    <name evidence="1" type="ORF">CDAR_214491</name>
</gene>
<dbReference type="AlphaFoldDB" id="A0AAV4PK24"/>
<evidence type="ECO:0000313" key="2">
    <source>
        <dbReference type="Proteomes" id="UP001054837"/>
    </source>
</evidence>
<proteinExistence type="predicted"/>
<evidence type="ECO:0000313" key="1">
    <source>
        <dbReference type="EMBL" id="GIX96486.1"/>
    </source>
</evidence>
<keyword evidence="2" id="KW-1185">Reference proteome</keyword>
<reference evidence="1 2" key="1">
    <citation type="submission" date="2021-06" db="EMBL/GenBank/DDBJ databases">
        <title>Caerostris darwini draft genome.</title>
        <authorList>
            <person name="Kono N."/>
            <person name="Arakawa K."/>
        </authorList>
    </citation>
    <scope>NUCLEOTIDE SEQUENCE [LARGE SCALE GENOMIC DNA]</scope>
</reference>
<name>A0AAV4PK24_9ARAC</name>
<sequence length="111" mass="12449">MAKIAAKFILSINFPPLQIKQDGRPHVGLPHRNLSYSLMLASHVISKLICNRTSLFISKESYAYHLCRGCFGEIFGCRFMNGWIWSCGIYSGVFNGVFGKWNVKCIPSGDS</sequence>
<organism evidence="1 2">
    <name type="scientific">Caerostris darwini</name>
    <dbReference type="NCBI Taxonomy" id="1538125"/>
    <lineage>
        <taxon>Eukaryota</taxon>
        <taxon>Metazoa</taxon>
        <taxon>Ecdysozoa</taxon>
        <taxon>Arthropoda</taxon>
        <taxon>Chelicerata</taxon>
        <taxon>Arachnida</taxon>
        <taxon>Araneae</taxon>
        <taxon>Araneomorphae</taxon>
        <taxon>Entelegynae</taxon>
        <taxon>Araneoidea</taxon>
        <taxon>Araneidae</taxon>
        <taxon>Caerostris</taxon>
    </lineage>
</organism>
<accession>A0AAV4PK24</accession>
<dbReference type="EMBL" id="BPLQ01002925">
    <property type="protein sequence ID" value="GIX96486.1"/>
    <property type="molecule type" value="Genomic_DNA"/>
</dbReference>